<dbReference type="SUPFAM" id="SSF47598">
    <property type="entry name" value="Ribbon-helix-helix"/>
    <property type="match status" value="1"/>
</dbReference>
<gene>
    <name evidence="1" type="ORF">SAMN05444424_1722</name>
    <name evidence="2" type="ORF">SAMN05444424_1734</name>
</gene>
<evidence type="ECO:0008006" key="4">
    <source>
        <dbReference type="Google" id="ProtNLM"/>
    </source>
</evidence>
<dbReference type="EMBL" id="FQVY01000002">
    <property type="protein sequence ID" value="SHG17124.1"/>
    <property type="molecule type" value="Genomic_DNA"/>
</dbReference>
<dbReference type="RefSeq" id="WP_021659434.1">
    <property type="nucleotide sequence ID" value="NZ_FQVY01000002.1"/>
</dbReference>
<dbReference type="Proteomes" id="UP000184089">
    <property type="component" value="Unassembled WGS sequence"/>
</dbReference>
<accession>A0AAQ1MEL3</accession>
<dbReference type="InterPro" id="IPR013321">
    <property type="entry name" value="Arc_rbn_hlx_hlx"/>
</dbReference>
<evidence type="ECO:0000313" key="3">
    <source>
        <dbReference type="Proteomes" id="UP000184089"/>
    </source>
</evidence>
<evidence type="ECO:0000313" key="1">
    <source>
        <dbReference type="EMBL" id="SHG16788.1"/>
    </source>
</evidence>
<name>A0AAQ1MEL3_9FIRM</name>
<comment type="caution">
    <text evidence="2">The sequence shown here is derived from an EMBL/GenBank/DDBJ whole genome shotgun (WGS) entry which is preliminary data.</text>
</comment>
<protein>
    <recommendedName>
        <fullName evidence="4">Arc family DNA-binding protein</fullName>
    </recommendedName>
</protein>
<reference evidence="2" key="1">
    <citation type="submission" date="2016-11" db="EMBL/GenBank/DDBJ databases">
        <authorList>
            <person name="Varghese N."/>
            <person name="Submissions S."/>
        </authorList>
    </citation>
    <scope>NUCLEOTIDE SEQUENCE</scope>
    <source>
        <strain evidence="2">DSM 4029</strain>
    </source>
</reference>
<dbReference type="AlphaFoldDB" id="A0AAQ1MEL3"/>
<dbReference type="EMBL" id="FQVY01000002">
    <property type="protein sequence ID" value="SHG16788.1"/>
    <property type="molecule type" value="Genomic_DNA"/>
</dbReference>
<dbReference type="Gene3D" id="1.10.1220.10">
    <property type="entry name" value="Met repressor-like"/>
    <property type="match status" value="1"/>
</dbReference>
<evidence type="ECO:0000313" key="2">
    <source>
        <dbReference type="EMBL" id="SHG17124.1"/>
    </source>
</evidence>
<dbReference type="InterPro" id="IPR010985">
    <property type="entry name" value="Ribbon_hlx_hlx"/>
</dbReference>
<reference evidence="3" key="2">
    <citation type="submission" date="2016-11" db="EMBL/GenBank/DDBJ databases">
        <authorList>
            <person name="Jaros S."/>
            <person name="Januszkiewicz K."/>
            <person name="Wedrychowicz H."/>
        </authorList>
    </citation>
    <scope>NUCLEOTIDE SEQUENCE [LARGE SCALE GENOMIC DNA]</scope>
    <source>
        <strain evidence="3">DSM 4029</strain>
    </source>
</reference>
<proteinExistence type="predicted"/>
<dbReference type="GO" id="GO:0006355">
    <property type="term" value="P:regulation of DNA-templated transcription"/>
    <property type="evidence" value="ECO:0007669"/>
    <property type="project" value="InterPro"/>
</dbReference>
<organism evidence="2 3">
    <name type="scientific">Bittarella massiliensis</name>
    <name type="common">ex Durand et al. 2017</name>
    <dbReference type="NCBI Taxonomy" id="1720313"/>
    <lineage>
        <taxon>Bacteria</taxon>
        <taxon>Bacillati</taxon>
        <taxon>Bacillota</taxon>
        <taxon>Clostridia</taxon>
        <taxon>Eubacteriales</taxon>
        <taxon>Oscillospiraceae</taxon>
        <taxon>Bittarella (ex Durand et al. 2017)</taxon>
    </lineage>
</organism>
<sequence>MPEERKNSEARIKANNRYNAKAYDRINIAVPKGKKEEIKAHAENRGESVNGFVNRAITETMERDREEPQ</sequence>